<gene>
    <name evidence="2" type="ORF">AYBTSS11_LOCUS30116</name>
</gene>
<dbReference type="AlphaFoldDB" id="A0AA87BCE6"/>
<proteinExistence type="predicted"/>
<dbReference type="EMBL" id="OY731407">
    <property type="protein sequence ID" value="CAJ1977945.1"/>
    <property type="molecule type" value="Genomic_DNA"/>
</dbReference>
<protein>
    <submittedName>
        <fullName evidence="2">Uncharacterized protein</fullName>
    </submittedName>
</protein>
<dbReference type="Gramene" id="rna-AYBTSS11_LOCUS30116">
    <property type="protein sequence ID" value="CAJ1977945.1"/>
    <property type="gene ID" value="gene-AYBTSS11_LOCUS30116"/>
</dbReference>
<accession>A0AA87BCE6</accession>
<keyword evidence="3" id="KW-1185">Reference proteome</keyword>
<sequence length="156" mass="17230">MTSFIPCACDSWVGCTHPPGVILRNAFLVCGGWCSVPLERWTKILGGVGECKSIGFGHRSTRRSLKERVIKGRDESKRQGLNLSGSWQQGHSPLTIPRRVFKSSRKGFYPSSNGNCASRRPARPIRLTRVTHGTCLRGPRPPTAGRQANDGRTHCF</sequence>
<evidence type="ECO:0000313" key="3">
    <source>
        <dbReference type="Proteomes" id="UP001189624"/>
    </source>
</evidence>
<name>A0AA87BCE6_9FABA</name>
<reference evidence="2" key="1">
    <citation type="submission" date="2023-10" db="EMBL/GenBank/DDBJ databases">
        <authorList>
            <person name="Domelevo Entfellner J.-B."/>
        </authorList>
    </citation>
    <scope>NUCLEOTIDE SEQUENCE</scope>
</reference>
<evidence type="ECO:0000256" key="1">
    <source>
        <dbReference type="SAM" id="MobiDB-lite"/>
    </source>
</evidence>
<evidence type="ECO:0000313" key="2">
    <source>
        <dbReference type="EMBL" id="CAJ1977945.1"/>
    </source>
</evidence>
<organism evidence="2 3">
    <name type="scientific">Sphenostylis stenocarpa</name>
    <dbReference type="NCBI Taxonomy" id="92480"/>
    <lineage>
        <taxon>Eukaryota</taxon>
        <taxon>Viridiplantae</taxon>
        <taxon>Streptophyta</taxon>
        <taxon>Embryophyta</taxon>
        <taxon>Tracheophyta</taxon>
        <taxon>Spermatophyta</taxon>
        <taxon>Magnoliopsida</taxon>
        <taxon>eudicotyledons</taxon>
        <taxon>Gunneridae</taxon>
        <taxon>Pentapetalae</taxon>
        <taxon>rosids</taxon>
        <taxon>fabids</taxon>
        <taxon>Fabales</taxon>
        <taxon>Fabaceae</taxon>
        <taxon>Papilionoideae</taxon>
        <taxon>50 kb inversion clade</taxon>
        <taxon>NPAAA clade</taxon>
        <taxon>indigoferoid/millettioid clade</taxon>
        <taxon>Phaseoleae</taxon>
        <taxon>Sphenostylis</taxon>
    </lineage>
</organism>
<dbReference type="Proteomes" id="UP001189624">
    <property type="component" value="Chromosome 10"/>
</dbReference>
<feature type="region of interest" description="Disordered" evidence="1">
    <location>
        <begin position="135"/>
        <end position="156"/>
    </location>
</feature>